<gene>
    <name evidence="2" type="ORF">C8Q69DRAFT_488013</name>
</gene>
<keyword evidence="3" id="KW-1185">Reference proteome</keyword>
<proteinExistence type="predicted"/>
<dbReference type="InterPro" id="IPR011009">
    <property type="entry name" value="Kinase-like_dom_sf"/>
</dbReference>
<feature type="domain" description="Protein kinase" evidence="1">
    <location>
        <begin position="1"/>
        <end position="169"/>
    </location>
</feature>
<dbReference type="VEuPathDB" id="FungiDB:C8Q69DRAFT_488013"/>
<dbReference type="AlphaFoldDB" id="A0A443HNR5"/>
<evidence type="ECO:0000259" key="1">
    <source>
        <dbReference type="PROSITE" id="PS50011"/>
    </source>
</evidence>
<reference evidence="2 3" key="1">
    <citation type="journal article" date="2018" name="Front. Microbiol.">
        <title>Genomic and genetic insights into a cosmopolitan fungus, Paecilomyces variotii (Eurotiales).</title>
        <authorList>
            <person name="Urquhart A.S."/>
            <person name="Mondo S.J."/>
            <person name="Makela M.R."/>
            <person name="Hane J.K."/>
            <person name="Wiebenga A."/>
            <person name="He G."/>
            <person name="Mihaltcheva S."/>
            <person name="Pangilinan J."/>
            <person name="Lipzen A."/>
            <person name="Barry K."/>
            <person name="de Vries R.P."/>
            <person name="Grigoriev I.V."/>
            <person name="Idnurm A."/>
        </authorList>
    </citation>
    <scope>NUCLEOTIDE SEQUENCE [LARGE SCALE GENOMIC DNA]</scope>
    <source>
        <strain evidence="2 3">CBS 101075</strain>
    </source>
</reference>
<name>A0A443HNR5_BYSSP</name>
<protein>
    <recommendedName>
        <fullName evidence="1">Protein kinase domain-containing protein</fullName>
    </recommendedName>
</protein>
<evidence type="ECO:0000313" key="2">
    <source>
        <dbReference type="EMBL" id="RWQ93430.1"/>
    </source>
</evidence>
<dbReference type="SUPFAM" id="SSF56112">
    <property type="entry name" value="Protein kinase-like (PK-like)"/>
    <property type="match status" value="1"/>
</dbReference>
<dbReference type="EMBL" id="RCNU01000010">
    <property type="protein sequence ID" value="RWQ93430.1"/>
    <property type="molecule type" value="Genomic_DNA"/>
</dbReference>
<dbReference type="PROSITE" id="PS50011">
    <property type="entry name" value="PROTEIN_KINASE_DOM"/>
    <property type="match status" value="1"/>
</dbReference>
<organism evidence="2 3">
    <name type="scientific">Byssochlamys spectabilis</name>
    <name type="common">Paecilomyces variotii</name>
    <dbReference type="NCBI Taxonomy" id="264951"/>
    <lineage>
        <taxon>Eukaryota</taxon>
        <taxon>Fungi</taxon>
        <taxon>Dikarya</taxon>
        <taxon>Ascomycota</taxon>
        <taxon>Pezizomycotina</taxon>
        <taxon>Eurotiomycetes</taxon>
        <taxon>Eurotiomycetidae</taxon>
        <taxon>Eurotiales</taxon>
        <taxon>Thermoascaceae</taxon>
        <taxon>Paecilomyces</taxon>
    </lineage>
</organism>
<dbReference type="GO" id="GO:0005524">
    <property type="term" value="F:ATP binding"/>
    <property type="evidence" value="ECO:0007669"/>
    <property type="project" value="InterPro"/>
</dbReference>
<dbReference type="RefSeq" id="XP_028483075.1">
    <property type="nucleotide sequence ID" value="XM_028632027.1"/>
</dbReference>
<comment type="caution">
    <text evidence="2">The sequence shown here is derived from an EMBL/GenBank/DDBJ whole genome shotgun (WGS) entry which is preliminary data.</text>
</comment>
<dbReference type="STRING" id="264951.A0A443HNR5"/>
<evidence type="ECO:0000313" key="3">
    <source>
        <dbReference type="Proteomes" id="UP000283841"/>
    </source>
</evidence>
<dbReference type="GeneID" id="39601304"/>
<dbReference type="InterPro" id="IPR000719">
    <property type="entry name" value="Prot_kinase_dom"/>
</dbReference>
<accession>A0A443HNR5</accession>
<dbReference type="Proteomes" id="UP000283841">
    <property type="component" value="Unassembled WGS sequence"/>
</dbReference>
<dbReference type="GO" id="GO:0004672">
    <property type="term" value="F:protein kinase activity"/>
    <property type="evidence" value="ECO:0007669"/>
    <property type="project" value="InterPro"/>
</dbReference>
<sequence length="169" mass="20212">MEFTISDITFLHILQESDYSSVFLVTLQGKLYYHTLERSHADPTWREFQPFICESTAYARLKEHRLCQQGIVPDFHGVINSYRPFLDRVYAGIIHDDTYPRNMMIQNHTDRVLWIDFDRAPTFPENEAVPERKLEWMRDEKALADEFFDDLAQDYKDGKLSRARSWYYS</sequence>
<dbReference type="Gene3D" id="1.10.510.10">
    <property type="entry name" value="Transferase(Phosphotransferase) domain 1"/>
    <property type="match status" value="1"/>
</dbReference>